<evidence type="ECO:0000313" key="4">
    <source>
        <dbReference type="Proteomes" id="UP000053411"/>
    </source>
</evidence>
<dbReference type="OrthoDB" id="7763451at2759"/>
<dbReference type="PANTHER" id="PTHR32343">
    <property type="entry name" value="SERINE/ARGININE-RICH SPLICING FACTOR"/>
    <property type="match status" value="1"/>
</dbReference>
<dbReference type="AlphaFoldDB" id="A0A0D2HF77"/>
<gene>
    <name evidence="3" type="ORF">Z520_03249</name>
</gene>
<dbReference type="EMBL" id="KN848066">
    <property type="protein sequence ID" value="KIY00586.1"/>
    <property type="molecule type" value="Genomic_DNA"/>
</dbReference>
<dbReference type="GO" id="GO:0003723">
    <property type="term" value="F:RNA binding"/>
    <property type="evidence" value="ECO:0007669"/>
    <property type="project" value="UniProtKB-UniRule"/>
</dbReference>
<dbReference type="InterPro" id="IPR000504">
    <property type="entry name" value="RRM_dom"/>
</dbReference>
<dbReference type="Pfam" id="PF00076">
    <property type="entry name" value="RRM_1"/>
    <property type="match status" value="1"/>
</dbReference>
<organism evidence="3 4">
    <name type="scientific">Fonsecaea multimorphosa CBS 102226</name>
    <dbReference type="NCBI Taxonomy" id="1442371"/>
    <lineage>
        <taxon>Eukaryota</taxon>
        <taxon>Fungi</taxon>
        <taxon>Dikarya</taxon>
        <taxon>Ascomycota</taxon>
        <taxon>Pezizomycotina</taxon>
        <taxon>Eurotiomycetes</taxon>
        <taxon>Chaetothyriomycetidae</taxon>
        <taxon>Chaetothyriales</taxon>
        <taxon>Herpotrichiellaceae</taxon>
        <taxon>Fonsecaea</taxon>
    </lineage>
</organism>
<dbReference type="GeneID" id="27708995"/>
<reference evidence="3 4" key="1">
    <citation type="submission" date="2015-01" db="EMBL/GenBank/DDBJ databases">
        <title>The Genome Sequence of Fonsecaea multimorphosa CBS 102226.</title>
        <authorList>
            <consortium name="The Broad Institute Genomics Platform"/>
            <person name="Cuomo C."/>
            <person name="de Hoog S."/>
            <person name="Gorbushina A."/>
            <person name="Stielow B."/>
            <person name="Teixiera M."/>
            <person name="Abouelleil A."/>
            <person name="Chapman S.B."/>
            <person name="Priest M."/>
            <person name="Young S.K."/>
            <person name="Wortman J."/>
            <person name="Nusbaum C."/>
            <person name="Birren B."/>
        </authorList>
    </citation>
    <scope>NUCLEOTIDE SEQUENCE [LARGE SCALE GENOMIC DNA]</scope>
    <source>
        <strain evidence="3 4">CBS 102226</strain>
    </source>
</reference>
<evidence type="ECO:0000256" key="1">
    <source>
        <dbReference type="PROSITE-ProRule" id="PRU00176"/>
    </source>
</evidence>
<dbReference type="VEuPathDB" id="FungiDB:Z520_03249"/>
<sequence length="329" mass="34644">MSTTVHVKNISHDTSEKEVKDFFSFCGKITSISVTPESDALDAAKSATVTFEKETAAKTALLLDSTQLGKSQVHVSAASTIDDVASKAGAAVSSAMGGEEITQEDKPRSRIVAEYLAHGYALSDQVISRAIALDQKHGFSNRFTSALTNFDQKYKATDTAKSMDTKYGVSDKAMSAWGGVNSYFEKALGTPTGQRIREFYMQGDKQVRDVHNEARRLADLKAGKHHEPEPVPGTDKTVCKCGGEEGTCGCAPGHCSCARCAKSDVGEIQPEPVKGTDKTVCTCGGSEGKCPCPPGHCACANCAKSSSEATTEAKEAAQASGQQLPTGAV</sequence>
<dbReference type="InterPro" id="IPR035979">
    <property type="entry name" value="RBD_domain_sf"/>
</dbReference>
<dbReference type="STRING" id="1442371.A0A0D2HF77"/>
<evidence type="ECO:0000259" key="2">
    <source>
        <dbReference type="PROSITE" id="PS50102"/>
    </source>
</evidence>
<dbReference type="PROSITE" id="PS50102">
    <property type="entry name" value="RRM"/>
    <property type="match status" value="1"/>
</dbReference>
<dbReference type="SUPFAM" id="SSF54928">
    <property type="entry name" value="RNA-binding domain, RBD"/>
    <property type="match status" value="1"/>
</dbReference>
<dbReference type="Proteomes" id="UP000053411">
    <property type="component" value="Unassembled WGS sequence"/>
</dbReference>
<protein>
    <recommendedName>
        <fullName evidence="2">RRM domain-containing protein</fullName>
    </recommendedName>
</protein>
<dbReference type="RefSeq" id="XP_016634708.1">
    <property type="nucleotide sequence ID" value="XM_016773762.1"/>
</dbReference>
<dbReference type="SMART" id="SM00360">
    <property type="entry name" value="RRM"/>
    <property type="match status" value="1"/>
</dbReference>
<feature type="domain" description="RRM" evidence="2">
    <location>
        <begin position="3"/>
        <end position="80"/>
    </location>
</feature>
<accession>A0A0D2HF77</accession>
<dbReference type="PANTHER" id="PTHR32343:SF10">
    <property type="entry name" value="RNA-BINDING REGION RNP-1 DOMAIN-CONTAINING PROTEIN"/>
    <property type="match status" value="1"/>
</dbReference>
<keyword evidence="1" id="KW-0694">RNA-binding</keyword>
<evidence type="ECO:0000313" key="3">
    <source>
        <dbReference type="EMBL" id="KIY00586.1"/>
    </source>
</evidence>
<dbReference type="Gene3D" id="3.30.70.330">
    <property type="match status" value="1"/>
</dbReference>
<proteinExistence type="predicted"/>
<dbReference type="InterPro" id="IPR012677">
    <property type="entry name" value="Nucleotide-bd_a/b_plait_sf"/>
</dbReference>
<name>A0A0D2HF77_9EURO</name>
<keyword evidence="4" id="KW-1185">Reference proteome</keyword>